<reference evidence="1 2" key="1">
    <citation type="submission" date="2020-08" db="EMBL/GenBank/DDBJ databases">
        <title>Genomic Encyclopedia of Type Strains, Phase III (KMG-III): the genomes of soil and plant-associated and newly described type strains.</title>
        <authorList>
            <person name="Whitman W."/>
        </authorList>
    </citation>
    <scope>NUCLEOTIDE SEQUENCE [LARGE SCALE GENOMIC DNA]</scope>
    <source>
        <strain evidence="1 2">CECT 8693</strain>
    </source>
</reference>
<comment type="caution">
    <text evidence="1">The sequence shown here is derived from an EMBL/GenBank/DDBJ whole genome shotgun (WGS) entry which is preliminary data.</text>
</comment>
<evidence type="ECO:0000313" key="1">
    <source>
        <dbReference type="EMBL" id="MBA9088394.1"/>
    </source>
</evidence>
<name>A0A7W3SYC3_9BACL</name>
<accession>A0A7W3SYC3</accession>
<evidence type="ECO:0000313" key="2">
    <source>
        <dbReference type="Proteomes" id="UP000567067"/>
    </source>
</evidence>
<protein>
    <recommendedName>
        <fullName evidence="3">DUF559 domain-containing protein</fullName>
    </recommendedName>
</protein>
<dbReference type="RefSeq" id="WP_182539957.1">
    <property type="nucleotide sequence ID" value="NZ_JACJIP010000049.1"/>
</dbReference>
<keyword evidence="2" id="KW-1185">Reference proteome</keyword>
<gene>
    <name evidence="1" type="ORF">FHR92_004893</name>
</gene>
<proteinExistence type="predicted"/>
<dbReference type="EMBL" id="JACJIP010000049">
    <property type="protein sequence ID" value="MBA9088394.1"/>
    <property type="molecule type" value="Genomic_DNA"/>
</dbReference>
<sequence>MSEDFFIKQSEAFLATVARLFALEGATKEVAVLANSSSKVEQTDYDNWNGGTYLYTLFLEISIPLYVQLQNEIEEIQQNIFDKLNQVIPDGSNSYFRNVVITAQLSDDPNWREKAKNWLSGSHINNQGKVRSDNIASRVCDGLLFRSQPEIFFYKAIKSLGVSFAPLPVFIKGGKKYKRIEPDFFIIKDGLMLVVEVDGDTVHQETPAEAHDRTTMLLHEGVYFERVKASECDTFEKALECAQKVIGIIERHKASR</sequence>
<dbReference type="AlphaFoldDB" id="A0A7W3SYC3"/>
<organism evidence="1 2">
    <name type="scientific">Fontibacillus solani</name>
    <dbReference type="NCBI Taxonomy" id="1572857"/>
    <lineage>
        <taxon>Bacteria</taxon>
        <taxon>Bacillati</taxon>
        <taxon>Bacillota</taxon>
        <taxon>Bacilli</taxon>
        <taxon>Bacillales</taxon>
        <taxon>Paenibacillaceae</taxon>
        <taxon>Fontibacillus</taxon>
    </lineage>
</organism>
<dbReference type="Proteomes" id="UP000567067">
    <property type="component" value="Unassembled WGS sequence"/>
</dbReference>
<evidence type="ECO:0008006" key="3">
    <source>
        <dbReference type="Google" id="ProtNLM"/>
    </source>
</evidence>